<reference evidence="2" key="1">
    <citation type="journal article" date="2019" name="Int. J. Syst. Evol. Microbiol.">
        <title>The Global Catalogue of Microorganisms (GCM) 10K type strain sequencing project: providing services to taxonomists for standard genome sequencing and annotation.</title>
        <authorList>
            <consortium name="The Broad Institute Genomics Platform"/>
            <consortium name="The Broad Institute Genome Sequencing Center for Infectious Disease"/>
            <person name="Wu L."/>
            <person name="Ma J."/>
        </authorList>
    </citation>
    <scope>NUCLEOTIDE SEQUENCE [LARGE SCALE GENOMIC DNA]</scope>
    <source>
        <strain evidence="2">KCTC 42964</strain>
    </source>
</reference>
<proteinExistence type="predicted"/>
<dbReference type="SUPFAM" id="SSF52833">
    <property type="entry name" value="Thioredoxin-like"/>
    <property type="match status" value="1"/>
</dbReference>
<name>A0ABV7KZ30_9PROT</name>
<dbReference type="InterPro" id="IPR036249">
    <property type="entry name" value="Thioredoxin-like_sf"/>
</dbReference>
<dbReference type="Gene3D" id="3.40.30.10">
    <property type="entry name" value="Glutaredoxin"/>
    <property type="match status" value="1"/>
</dbReference>
<accession>A0ABV7KZ30</accession>
<sequence length="210" mass="22783">MTDTFTATDSPDLDSPVAATFPQRHRKGTVLPPLALVDMHGREIRIPAPGRLVHLQFRRFAGCPICDLHLRNFARRHAEIEAAGLVEVVLFHSSAQALLPYAAALPFAVIPDPDRQLYATFGVTAGARSLARSGAWPALMRAVAWASVAPLRGRKLPPLRADGGRLGFPADALVAPDGRILELRHGRHADDQWDVDALLAVAARHRRAVA</sequence>
<evidence type="ECO:0000313" key="1">
    <source>
        <dbReference type="EMBL" id="MFC3227585.1"/>
    </source>
</evidence>
<dbReference type="EMBL" id="JBHRTR010000023">
    <property type="protein sequence ID" value="MFC3227585.1"/>
    <property type="molecule type" value="Genomic_DNA"/>
</dbReference>
<dbReference type="RefSeq" id="WP_379899862.1">
    <property type="nucleotide sequence ID" value="NZ_JBHRTR010000023.1"/>
</dbReference>
<protein>
    <submittedName>
        <fullName evidence="1">Peroxiredoxin-like family protein</fullName>
    </submittedName>
</protein>
<keyword evidence="2" id="KW-1185">Reference proteome</keyword>
<evidence type="ECO:0000313" key="2">
    <source>
        <dbReference type="Proteomes" id="UP001595528"/>
    </source>
</evidence>
<organism evidence="1 2">
    <name type="scientific">Marinibaculum pumilum</name>
    <dbReference type="NCBI Taxonomy" id="1766165"/>
    <lineage>
        <taxon>Bacteria</taxon>
        <taxon>Pseudomonadati</taxon>
        <taxon>Pseudomonadota</taxon>
        <taxon>Alphaproteobacteria</taxon>
        <taxon>Rhodospirillales</taxon>
        <taxon>Rhodospirillaceae</taxon>
        <taxon>Marinibaculum</taxon>
    </lineage>
</organism>
<dbReference type="Proteomes" id="UP001595528">
    <property type="component" value="Unassembled WGS sequence"/>
</dbReference>
<comment type="caution">
    <text evidence="1">The sequence shown here is derived from an EMBL/GenBank/DDBJ whole genome shotgun (WGS) entry which is preliminary data.</text>
</comment>
<dbReference type="CDD" id="cd02970">
    <property type="entry name" value="PRX_like2"/>
    <property type="match status" value="1"/>
</dbReference>
<gene>
    <name evidence="1" type="ORF">ACFOGJ_10105</name>
</gene>